<comment type="similarity">
    <text evidence="1">Belongs to the ABC transporter superfamily.</text>
</comment>
<gene>
    <name evidence="6" type="ORF">METZ01_LOCUS247920</name>
</gene>
<evidence type="ECO:0000313" key="6">
    <source>
        <dbReference type="EMBL" id="SVB95066.1"/>
    </source>
</evidence>
<dbReference type="InterPro" id="IPR003593">
    <property type="entry name" value="AAA+_ATPase"/>
</dbReference>
<dbReference type="SMART" id="SM00382">
    <property type="entry name" value="AAA"/>
    <property type="match status" value="1"/>
</dbReference>
<organism evidence="6">
    <name type="scientific">marine metagenome</name>
    <dbReference type="NCBI Taxonomy" id="408172"/>
    <lineage>
        <taxon>unclassified sequences</taxon>
        <taxon>metagenomes</taxon>
        <taxon>ecological metagenomes</taxon>
    </lineage>
</organism>
<keyword evidence="3" id="KW-0547">Nucleotide-binding</keyword>
<dbReference type="GO" id="GO:0016887">
    <property type="term" value="F:ATP hydrolysis activity"/>
    <property type="evidence" value="ECO:0007669"/>
    <property type="project" value="InterPro"/>
</dbReference>
<proteinExistence type="inferred from homology"/>
<sequence length="210" mass="23257">MNREVSVNLIVQVNDLTKQYKTLTAVNGISFDVQLGECFGILGPNGAGKSSTIRILTAVSPATTGKVVVDGLDVARQPRDVKAILGVVPQEENLDTDLPVLQNLLVYSRYFRMPQDVALANANEALDFFQLADRINEKVDTLSGGMKRRLIIARALINRPKIIVLDEPTTGLDPLGRHRVWERLLELRRQGITTILSTHNMEEATALCQR</sequence>
<reference evidence="6" key="1">
    <citation type="submission" date="2018-05" db="EMBL/GenBank/DDBJ databases">
        <authorList>
            <person name="Lanie J.A."/>
            <person name="Ng W.-L."/>
            <person name="Kazmierczak K.M."/>
            <person name="Andrzejewski T.M."/>
            <person name="Davidsen T.M."/>
            <person name="Wayne K.J."/>
            <person name="Tettelin H."/>
            <person name="Glass J.I."/>
            <person name="Rusch D."/>
            <person name="Podicherti R."/>
            <person name="Tsui H.-C.T."/>
            <person name="Winkler M.E."/>
        </authorList>
    </citation>
    <scope>NUCLEOTIDE SEQUENCE</scope>
</reference>
<evidence type="ECO:0000256" key="2">
    <source>
        <dbReference type="ARBA" id="ARBA00022448"/>
    </source>
</evidence>
<dbReference type="EMBL" id="UINC01065419">
    <property type="protein sequence ID" value="SVB95066.1"/>
    <property type="molecule type" value="Genomic_DNA"/>
</dbReference>
<dbReference type="AlphaFoldDB" id="A0A382I628"/>
<dbReference type="PANTHER" id="PTHR42711:SF5">
    <property type="entry name" value="ABC TRANSPORTER ATP-BINDING PROTEIN NATA"/>
    <property type="match status" value="1"/>
</dbReference>
<feature type="domain" description="ABC transporter" evidence="5">
    <location>
        <begin position="11"/>
        <end position="210"/>
    </location>
</feature>
<dbReference type="InterPro" id="IPR003439">
    <property type="entry name" value="ABC_transporter-like_ATP-bd"/>
</dbReference>
<dbReference type="GO" id="GO:0005524">
    <property type="term" value="F:ATP binding"/>
    <property type="evidence" value="ECO:0007669"/>
    <property type="project" value="UniProtKB-KW"/>
</dbReference>
<feature type="non-terminal residue" evidence="6">
    <location>
        <position position="210"/>
    </location>
</feature>
<dbReference type="SUPFAM" id="SSF52540">
    <property type="entry name" value="P-loop containing nucleoside triphosphate hydrolases"/>
    <property type="match status" value="1"/>
</dbReference>
<protein>
    <recommendedName>
        <fullName evidence="5">ABC transporter domain-containing protein</fullName>
    </recommendedName>
</protein>
<dbReference type="InterPro" id="IPR050763">
    <property type="entry name" value="ABC_transporter_ATP-binding"/>
</dbReference>
<dbReference type="Pfam" id="PF00005">
    <property type="entry name" value="ABC_tran"/>
    <property type="match status" value="1"/>
</dbReference>
<keyword evidence="4" id="KW-0067">ATP-binding</keyword>
<dbReference type="PROSITE" id="PS50893">
    <property type="entry name" value="ABC_TRANSPORTER_2"/>
    <property type="match status" value="1"/>
</dbReference>
<dbReference type="InterPro" id="IPR027417">
    <property type="entry name" value="P-loop_NTPase"/>
</dbReference>
<dbReference type="Gene3D" id="3.40.50.300">
    <property type="entry name" value="P-loop containing nucleotide triphosphate hydrolases"/>
    <property type="match status" value="1"/>
</dbReference>
<dbReference type="InterPro" id="IPR017871">
    <property type="entry name" value="ABC_transporter-like_CS"/>
</dbReference>
<evidence type="ECO:0000259" key="5">
    <source>
        <dbReference type="PROSITE" id="PS50893"/>
    </source>
</evidence>
<keyword evidence="2" id="KW-0813">Transport</keyword>
<name>A0A382I628_9ZZZZ</name>
<dbReference type="PROSITE" id="PS00211">
    <property type="entry name" value="ABC_TRANSPORTER_1"/>
    <property type="match status" value="1"/>
</dbReference>
<accession>A0A382I628</accession>
<evidence type="ECO:0000256" key="1">
    <source>
        <dbReference type="ARBA" id="ARBA00005417"/>
    </source>
</evidence>
<evidence type="ECO:0000256" key="4">
    <source>
        <dbReference type="ARBA" id="ARBA00022840"/>
    </source>
</evidence>
<evidence type="ECO:0000256" key="3">
    <source>
        <dbReference type="ARBA" id="ARBA00022741"/>
    </source>
</evidence>
<dbReference type="PANTHER" id="PTHR42711">
    <property type="entry name" value="ABC TRANSPORTER ATP-BINDING PROTEIN"/>
    <property type="match status" value="1"/>
</dbReference>